<proteinExistence type="predicted"/>
<organism evidence="1 2">
    <name type="scientific">Streptomyces phage WRightOn</name>
    <dbReference type="NCBI Taxonomy" id="2053723"/>
    <lineage>
        <taxon>Viruses</taxon>
        <taxon>Duplodnaviria</taxon>
        <taxon>Heunggongvirae</taxon>
        <taxon>Uroviricota</taxon>
        <taxon>Caudoviricetes</taxon>
        <taxon>Beephvirinae</taxon>
        <taxon>Manuelvirus</taxon>
        <taxon>Manuelvirus wrighton</taxon>
    </lineage>
</organism>
<reference evidence="1 2" key="1">
    <citation type="submission" date="2017-11" db="EMBL/GenBank/DDBJ databases">
        <authorList>
            <person name="Keri A.G."/>
            <person name="Ahn S.H."/>
            <person name="Alvarado I.A."/>
            <person name="Hartigan K.A."/>
            <person name="Shaffer C.D."/>
            <person name="Weston-Hafer K.A."/>
            <person name="Russell D.A."/>
            <person name="Pope W.H."/>
            <person name="Jacobs-Sera D."/>
            <person name="Hendrix R.W."/>
            <person name="Hatfull G.F."/>
        </authorList>
    </citation>
    <scope>NUCLEOTIDE SEQUENCE [LARGE SCALE GENOMIC DNA]</scope>
</reference>
<name>A0A2H4PI92_9CAUD</name>
<sequence length="79" mass="9021">MKVVNARVDECGQPRLAYYMGTHVSGTKHYVEIRYAQRQTRKWMPASKVKIDEGVPLVFIEKVSELGKPNRKAMPNLSS</sequence>
<keyword evidence="2" id="KW-1185">Reference proteome</keyword>
<protein>
    <submittedName>
        <fullName evidence="1">Uncharacterized protein</fullName>
    </submittedName>
</protein>
<dbReference type="EMBL" id="MG515223">
    <property type="protein sequence ID" value="ATW62488.1"/>
    <property type="molecule type" value="Genomic_DNA"/>
</dbReference>
<evidence type="ECO:0000313" key="2">
    <source>
        <dbReference type="Proteomes" id="UP000241007"/>
    </source>
</evidence>
<accession>A0A2H4PI92</accession>
<gene>
    <name evidence="1" type="ORF">SEA_WRIGHTON_54</name>
</gene>
<dbReference type="Proteomes" id="UP000241007">
    <property type="component" value="Segment"/>
</dbReference>
<evidence type="ECO:0000313" key="1">
    <source>
        <dbReference type="EMBL" id="ATW62488.1"/>
    </source>
</evidence>